<dbReference type="InterPro" id="IPR038113">
    <property type="entry name" value="MITD1_C_sf"/>
</dbReference>
<dbReference type="Pfam" id="PF16565">
    <property type="entry name" value="MIT_C"/>
    <property type="match status" value="1"/>
</dbReference>
<dbReference type="InterPro" id="IPR007330">
    <property type="entry name" value="MIT_dom"/>
</dbReference>
<evidence type="ECO:0000313" key="4">
    <source>
        <dbReference type="Proteomes" id="UP000324629"/>
    </source>
</evidence>
<dbReference type="Proteomes" id="UP000324629">
    <property type="component" value="Unassembled WGS sequence"/>
</dbReference>
<dbReference type="PANTHER" id="PTHR21222">
    <property type="entry name" value="MIT DOMAIN-CONTAINING PROTEIN 1"/>
    <property type="match status" value="1"/>
</dbReference>
<dbReference type="InterPro" id="IPR032341">
    <property type="entry name" value="MITD1_C"/>
</dbReference>
<feature type="domain" description="MIT" evidence="1">
    <location>
        <begin position="8"/>
        <end position="89"/>
    </location>
</feature>
<gene>
    <name evidence="3" type="ORF">DEA37_0002200</name>
</gene>
<feature type="domain" description="MITD1 C-terminal phospholipase D-like" evidence="2">
    <location>
        <begin position="123"/>
        <end position="266"/>
    </location>
</feature>
<reference evidence="3 4" key="1">
    <citation type="journal article" date="2019" name="Gigascience">
        <title>Whole-genome sequence of the oriental lung fluke Paragonimus westermani.</title>
        <authorList>
            <person name="Oey H."/>
            <person name="Zakrzewski M."/>
            <person name="Narain K."/>
            <person name="Devi K.R."/>
            <person name="Agatsuma T."/>
            <person name="Nawaratna S."/>
            <person name="Gobert G.N."/>
            <person name="Jones M.K."/>
            <person name="Ragan M.A."/>
            <person name="McManus D.P."/>
            <person name="Krause L."/>
        </authorList>
    </citation>
    <scope>NUCLEOTIDE SEQUENCE [LARGE SCALE GENOMIC DNA]</scope>
    <source>
        <strain evidence="3 4">IND2009</strain>
    </source>
</reference>
<name>A0A5J4P382_9TREM</name>
<dbReference type="Gene3D" id="1.20.58.80">
    <property type="entry name" value="Phosphotransferase system, lactose/cellobiose-type IIA subunit"/>
    <property type="match status" value="1"/>
</dbReference>
<protein>
    <recommendedName>
        <fullName evidence="5">MIT domain-containing protein 1</fullName>
    </recommendedName>
</protein>
<evidence type="ECO:0000259" key="1">
    <source>
        <dbReference type="Pfam" id="PF04212"/>
    </source>
</evidence>
<dbReference type="Pfam" id="PF04212">
    <property type="entry name" value="MIT"/>
    <property type="match status" value="1"/>
</dbReference>
<dbReference type="Gene3D" id="3.30.870.30">
    <property type="entry name" value="MITD, C-terminal phospholipase D-like domain"/>
    <property type="match status" value="1"/>
</dbReference>
<dbReference type="InterPro" id="IPR036181">
    <property type="entry name" value="MIT_dom_sf"/>
</dbReference>
<dbReference type="PANTHER" id="PTHR21222:SF1">
    <property type="entry name" value="MIT DOMAIN-CONTAINING PROTEIN 1"/>
    <property type="match status" value="1"/>
</dbReference>
<keyword evidence="4" id="KW-1185">Reference proteome</keyword>
<comment type="caution">
    <text evidence="3">The sequence shown here is derived from an EMBL/GenBank/DDBJ whole genome shotgun (WGS) entry which is preliminary data.</text>
</comment>
<organism evidence="3 4">
    <name type="scientific">Paragonimus westermani</name>
    <dbReference type="NCBI Taxonomy" id="34504"/>
    <lineage>
        <taxon>Eukaryota</taxon>
        <taxon>Metazoa</taxon>
        <taxon>Spiralia</taxon>
        <taxon>Lophotrochozoa</taxon>
        <taxon>Platyhelminthes</taxon>
        <taxon>Trematoda</taxon>
        <taxon>Digenea</taxon>
        <taxon>Plagiorchiida</taxon>
        <taxon>Troglotremata</taxon>
        <taxon>Troglotrematidae</taxon>
        <taxon>Paragonimus</taxon>
    </lineage>
</organism>
<proteinExistence type="predicted"/>
<dbReference type="CDD" id="cd02685">
    <property type="entry name" value="MIT_C"/>
    <property type="match status" value="1"/>
</dbReference>
<dbReference type="EMBL" id="QNGE01000090">
    <property type="protein sequence ID" value="KAA3681992.1"/>
    <property type="molecule type" value="Genomic_DNA"/>
</dbReference>
<dbReference type="SUPFAM" id="SSF116846">
    <property type="entry name" value="MIT domain"/>
    <property type="match status" value="1"/>
</dbReference>
<evidence type="ECO:0000313" key="3">
    <source>
        <dbReference type="EMBL" id="KAA3681992.1"/>
    </source>
</evidence>
<dbReference type="InterPro" id="IPR052817">
    <property type="entry name" value="MIT_domain_contain_protein1"/>
</dbReference>
<accession>A0A5J4P382</accession>
<evidence type="ECO:0008006" key="5">
    <source>
        <dbReference type="Google" id="ProtNLM"/>
    </source>
</evidence>
<sequence>MSSNPLVDAASGIILRGFELEKQNKLTESFVCYQEGIGILIKALKLLSTASGSFSQFPNNSKFTLDSGLRNRLRQKVNEYMDKAEHIKELIKKETASKSVLMALSMLEGNYHEQMIIDEGSTGYGYQRIFGRFLNDGTVQEVWVDDPYIRSSFQIENFSHFCEILVQSQSPVRKLHLVTGKDTQQTKEQSEKFTILKLDLAKHRISFDWSFSDTLHDREIRFDNGWIIKIGRGLDYIRRSEHKFFGLGVHDYDFRPCAATTIDIFHRSSLHVDKNTK</sequence>
<dbReference type="AlphaFoldDB" id="A0A5J4P382"/>
<evidence type="ECO:0000259" key="2">
    <source>
        <dbReference type="Pfam" id="PF16565"/>
    </source>
</evidence>